<keyword evidence="3" id="KW-1185">Reference proteome</keyword>
<dbReference type="Proteomes" id="UP001217918">
    <property type="component" value="Unassembled WGS sequence"/>
</dbReference>
<accession>A0AAD9HVR3</accession>
<evidence type="ECO:0000313" key="3">
    <source>
        <dbReference type="Proteomes" id="UP001217918"/>
    </source>
</evidence>
<dbReference type="AlphaFoldDB" id="A0AAD9HVR3"/>
<dbReference type="EMBL" id="JAQQPM010000001">
    <property type="protein sequence ID" value="KAK2066411.1"/>
    <property type="molecule type" value="Genomic_DNA"/>
</dbReference>
<proteinExistence type="predicted"/>
<organism evidence="2 3">
    <name type="scientific">Phyllachora maydis</name>
    <dbReference type="NCBI Taxonomy" id="1825666"/>
    <lineage>
        <taxon>Eukaryota</taxon>
        <taxon>Fungi</taxon>
        <taxon>Dikarya</taxon>
        <taxon>Ascomycota</taxon>
        <taxon>Pezizomycotina</taxon>
        <taxon>Sordariomycetes</taxon>
        <taxon>Sordariomycetidae</taxon>
        <taxon>Phyllachorales</taxon>
        <taxon>Phyllachoraceae</taxon>
        <taxon>Phyllachora</taxon>
    </lineage>
</organism>
<name>A0AAD9HVR3_9PEZI</name>
<sequence length="85" mass="9869">MRNKTATPLADKDKDNAYNRVYKPPTNVEEESSSKDDSKEEEKEEKEDNSDDDSTGHSTSNNKDKARYRPSNSSFRHKETPLYKR</sequence>
<feature type="region of interest" description="Disordered" evidence="1">
    <location>
        <begin position="1"/>
        <end position="85"/>
    </location>
</feature>
<evidence type="ECO:0000256" key="1">
    <source>
        <dbReference type="SAM" id="MobiDB-lite"/>
    </source>
</evidence>
<protein>
    <submittedName>
        <fullName evidence="2">Uncharacterized protein</fullName>
    </submittedName>
</protein>
<gene>
    <name evidence="2" type="ORF">P8C59_000235</name>
</gene>
<comment type="caution">
    <text evidence="2">The sequence shown here is derived from an EMBL/GenBank/DDBJ whole genome shotgun (WGS) entry which is preliminary data.</text>
</comment>
<reference evidence="2" key="1">
    <citation type="journal article" date="2023" name="Mol. Plant Microbe Interact.">
        <title>Elucidating the Obligate Nature and Biological Capacity of an Invasive Fungal Corn Pathogen.</title>
        <authorList>
            <person name="MacCready J.S."/>
            <person name="Roggenkamp E.M."/>
            <person name="Gdanetz K."/>
            <person name="Chilvers M.I."/>
        </authorList>
    </citation>
    <scope>NUCLEOTIDE SEQUENCE</scope>
    <source>
        <strain evidence="2">PM02</strain>
    </source>
</reference>
<feature type="compositionally biased region" description="Basic and acidic residues" evidence="1">
    <location>
        <begin position="76"/>
        <end position="85"/>
    </location>
</feature>
<feature type="compositionally biased region" description="Acidic residues" evidence="1">
    <location>
        <begin position="42"/>
        <end position="53"/>
    </location>
</feature>
<evidence type="ECO:0000313" key="2">
    <source>
        <dbReference type="EMBL" id="KAK2066411.1"/>
    </source>
</evidence>
<feature type="compositionally biased region" description="Basic and acidic residues" evidence="1">
    <location>
        <begin position="32"/>
        <end position="41"/>
    </location>
</feature>